<dbReference type="GO" id="GO:0005576">
    <property type="term" value="C:extracellular region"/>
    <property type="evidence" value="ECO:0007669"/>
    <property type="project" value="UniProtKB-SubCell"/>
</dbReference>
<keyword evidence="5" id="KW-0413">Isomerase</keyword>
<dbReference type="EC" id="5.3.2.1" evidence="9"/>
<dbReference type="AlphaFoldDB" id="A0AAV9Q4E8"/>
<accession>A0AAV9Q4E8</accession>
<gene>
    <name evidence="14" type="ORF">LTR25_006588</name>
</gene>
<dbReference type="EC" id="5.3.3.12" evidence="8"/>
<comment type="caution">
    <text evidence="14">The sequence shown here is derived from an EMBL/GenBank/DDBJ whole genome shotgun (WGS) entry which is preliminary data.</text>
</comment>
<comment type="similarity">
    <text evidence="2">Belongs to the MIF family.</text>
</comment>
<evidence type="ECO:0000256" key="5">
    <source>
        <dbReference type="ARBA" id="ARBA00023235"/>
    </source>
</evidence>
<dbReference type="Proteomes" id="UP001345827">
    <property type="component" value="Unassembled WGS sequence"/>
</dbReference>
<evidence type="ECO:0000256" key="12">
    <source>
        <dbReference type="ARBA" id="ARBA00042730"/>
    </source>
</evidence>
<organism evidence="14 15">
    <name type="scientific">Vermiconidia calcicola</name>
    <dbReference type="NCBI Taxonomy" id="1690605"/>
    <lineage>
        <taxon>Eukaryota</taxon>
        <taxon>Fungi</taxon>
        <taxon>Dikarya</taxon>
        <taxon>Ascomycota</taxon>
        <taxon>Pezizomycotina</taxon>
        <taxon>Dothideomycetes</taxon>
        <taxon>Dothideomycetidae</taxon>
        <taxon>Mycosphaerellales</taxon>
        <taxon>Extremaceae</taxon>
        <taxon>Vermiconidia</taxon>
    </lineage>
</organism>
<dbReference type="EMBL" id="JAXLQG010000011">
    <property type="protein sequence ID" value="KAK5534556.1"/>
    <property type="molecule type" value="Genomic_DNA"/>
</dbReference>
<evidence type="ECO:0000256" key="7">
    <source>
        <dbReference type="ARBA" id="ARBA00036823"/>
    </source>
</evidence>
<dbReference type="InterPro" id="IPR014347">
    <property type="entry name" value="Tautomerase/MIF_sf"/>
</dbReference>
<reference evidence="14 15" key="1">
    <citation type="submission" date="2023-06" db="EMBL/GenBank/DDBJ databases">
        <title>Black Yeasts Isolated from many extreme environments.</title>
        <authorList>
            <person name="Coleine C."/>
            <person name="Stajich J.E."/>
            <person name="Selbmann L."/>
        </authorList>
    </citation>
    <scope>NUCLEOTIDE SEQUENCE [LARGE SCALE GENOMIC DNA]</scope>
    <source>
        <strain evidence="14 15">CCFEE 5887</strain>
    </source>
</reference>
<evidence type="ECO:0000313" key="15">
    <source>
        <dbReference type="Proteomes" id="UP001345827"/>
    </source>
</evidence>
<evidence type="ECO:0000256" key="3">
    <source>
        <dbReference type="ARBA" id="ARBA00022514"/>
    </source>
</evidence>
<sequence length="327" mass="36396">MTSTPSSSTRINAMTIENVFPTPPTVENASDTIFRLRGTLSPPPKRILAQERAQSTPPEITHCNQFGILTKSAEGQLSDVASLESSWQRLHLSKKRSQYYEGAFAHREPNNTAKERVVKDSVVLAEIKLNCCLESEKEFLIDLSFRLSEIYQRPASCVMVMVTTEVAMLLGGNSEPAYHLTITALPSEIAATKNKRSTHLIQDFMLDTLHIPPKRGVVQFQAVAEENLATNGITTLQEIEQLERQSIEEDGRFSRAISRQRSRRSKKSSAPAFTERVRAGIPSLRSATPSHQQFGTVGAGESKSTEASGPGRKRVKRRQSILAFFRR</sequence>
<comment type="catalytic activity">
    <reaction evidence="7">
        <text>L-dopachrome = 5,6-dihydroxyindole-2-carboxylate</text>
        <dbReference type="Rhea" id="RHEA:13041"/>
        <dbReference type="ChEBI" id="CHEBI:16875"/>
        <dbReference type="ChEBI" id="CHEBI:57509"/>
        <dbReference type="EC" id="5.3.3.12"/>
    </reaction>
</comment>
<dbReference type="PANTHER" id="PTHR11954:SF6">
    <property type="entry name" value="MACROPHAGE MIGRATION INHIBITORY FACTOR"/>
    <property type="match status" value="1"/>
</dbReference>
<evidence type="ECO:0000256" key="9">
    <source>
        <dbReference type="ARBA" id="ARBA00039086"/>
    </source>
</evidence>
<evidence type="ECO:0000313" key="14">
    <source>
        <dbReference type="EMBL" id="KAK5534556.1"/>
    </source>
</evidence>
<protein>
    <recommendedName>
        <fullName evidence="12">L-dopachrome isomerase</fullName>
        <ecNumber evidence="9">5.3.2.1</ecNumber>
        <ecNumber evidence="8">5.3.3.12</ecNumber>
    </recommendedName>
    <alternativeName>
        <fullName evidence="10">L-dopachrome tautomerase</fullName>
    </alternativeName>
    <alternativeName>
        <fullName evidence="11">Phenylpyruvate tautomerase</fullName>
    </alternativeName>
</protein>
<feature type="compositionally biased region" description="Basic residues" evidence="13">
    <location>
        <begin position="258"/>
        <end position="267"/>
    </location>
</feature>
<dbReference type="SUPFAM" id="SSF55331">
    <property type="entry name" value="Tautomerase/MIF"/>
    <property type="match status" value="1"/>
</dbReference>
<dbReference type="PANTHER" id="PTHR11954">
    <property type="entry name" value="D-DOPACHROME DECARBOXYLASE"/>
    <property type="match status" value="1"/>
</dbReference>
<feature type="region of interest" description="Disordered" evidence="13">
    <location>
        <begin position="253"/>
        <end position="327"/>
    </location>
</feature>
<dbReference type="GO" id="GO:0004167">
    <property type="term" value="F:dopachrome isomerase activity"/>
    <property type="evidence" value="ECO:0007669"/>
    <property type="project" value="UniProtKB-EC"/>
</dbReference>
<evidence type="ECO:0000256" key="10">
    <source>
        <dbReference type="ARBA" id="ARBA00041631"/>
    </source>
</evidence>
<evidence type="ECO:0000256" key="11">
    <source>
        <dbReference type="ARBA" id="ARBA00041912"/>
    </source>
</evidence>
<comment type="catalytic activity">
    <reaction evidence="6">
        <text>3-phenylpyruvate = enol-phenylpyruvate</text>
        <dbReference type="Rhea" id="RHEA:17097"/>
        <dbReference type="ChEBI" id="CHEBI:16815"/>
        <dbReference type="ChEBI" id="CHEBI:18005"/>
        <dbReference type="EC" id="5.3.2.1"/>
    </reaction>
</comment>
<feature type="compositionally biased region" description="Basic residues" evidence="13">
    <location>
        <begin position="311"/>
        <end position="327"/>
    </location>
</feature>
<dbReference type="Gene3D" id="3.30.429.10">
    <property type="entry name" value="Macrophage Migration Inhibitory Factor"/>
    <property type="match status" value="1"/>
</dbReference>
<proteinExistence type="inferred from homology"/>
<comment type="subcellular location">
    <subcellularLocation>
        <location evidence="1">Secreted</location>
    </subcellularLocation>
</comment>
<evidence type="ECO:0000256" key="8">
    <source>
        <dbReference type="ARBA" id="ARBA00038932"/>
    </source>
</evidence>
<dbReference type="InterPro" id="IPR001398">
    <property type="entry name" value="Macrophage_inhib_fac"/>
</dbReference>
<evidence type="ECO:0000256" key="1">
    <source>
        <dbReference type="ARBA" id="ARBA00004613"/>
    </source>
</evidence>
<evidence type="ECO:0000256" key="6">
    <source>
        <dbReference type="ARBA" id="ARBA00036735"/>
    </source>
</evidence>
<name>A0AAV9Q4E8_9PEZI</name>
<evidence type="ECO:0000256" key="4">
    <source>
        <dbReference type="ARBA" id="ARBA00022525"/>
    </source>
</evidence>
<dbReference type="GO" id="GO:0050178">
    <property type="term" value="F:phenylpyruvate tautomerase activity"/>
    <property type="evidence" value="ECO:0007669"/>
    <property type="project" value="UniProtKB-EC"/>
</dbReference>
<dbReference type="Pfam" id="PF01187">
    <property type="entry name" value="MIF"/>
    <property type="match status" value="1"/>
</dbReference>
<evidence type="ECO:0000256" key="2">
    <source>
        <dbReference type="ARBA" id="ARBA00005851"/>
    </source>
</evidence>
<keyword evidence="3" id="KW-0202">Cytokine</keyword>
<keyword evidence="4" id="KW-0964">Secreted</keyword>
<evidence type="ECO:0000256" key="13">
    <source>
        <dbReference type="SAM" id="MobiDB-lite"/>
    </source>
</evidence>
<feature type="compositionally biased region" description="Polar residues" evidence="13">
    <location>
        <begin position="285"/>
        <end position="295"/>
    </location>
</feature>
<keyword evidence="15" id="KW-1185">Reference proteome</keyword>